<keyword evidence="4 12" id="KW-0894">Sodium channel</keyword>
<keyword evidence="9 13" id="KW-0472">Membrane</keyword>
<dbReference type="GO" id="GO:0005886">
    <property type="term" value="C:plasma membrane"/>
    <property type="evidence" value="ECO:0007669"/>
    <property type="project" value="TreeGrafter"/>
</dbReference>
<evidence type="ECO:0000256" key="12">
    <source>
        <dbReference type="RuleBase" id="RU000679"/>
    </source>
</evidence>
<dbReference type="Gene3D" id="1.10.287.820">
    <property type="entry name" value="Acid-sensing ion channel domain"/>
    <property type="match status" value="1"/>
</dbReference>
<dbReference type="GO" id="GO:0015280">
    <property type="term" value="F:ligand-gated sodium channel activity"/>
    <property type="evidence" value="ECO:0007669"/>
    <property type="project" value="TreeGrafter"/>
</dbReference>
<keyword evidence="6 13" id="KW-1133">Transmembrane helix</keyword>
<evidence type="ECO:0000256" key="7">
    <source>
        <dbReference type="ARBA" id="ARBA00023053"/>
    </source>
</evidence>
<dbReference type="AlphaFoldDB" id="A0A4C1Z5L8"/>
<evidence type="ECO:0000313" key="14">
    <source>
        <dbReference type="EMBL" id="GBP81947.1"/>
    </source>
</evidence>
<proteinExistence type="inferred from homology"/>
<keyword evidence="7" id="KW-0915">Sodium</keyword>
<dbReference type="PANTHER" id="PTHR11690">
    <property type="entry name" value="AMILORIDE-SENSITIVE SODIUM CHANNEL-RELATED"/>
    <property type="match status" value="1"/>
</dbReference>
<dbReference type="InterPro" id="IPR001873">
    <property type="entry name" value="ENaC"/>
</dbReference>
<keyword evidence="15" id="KW-1185">Reference proteome</keyword>
<evidence type="ECO:0000256" key="4">
    <source>
        <dbReference type="ARBA" id="ARBA00022461"/>
    </source>
</evidence>
<dbReference type="Gene3D" id="1.10.287.770">
    <property type="entry name" value="YojJ-like"/>
    <property type="match status" value="1"/>
</dbReference>
<reference evidence="14 15" key="1">
    <citation type="journal article" date="2019" name="Commun. Biol.">
        <title>The bagworm genome reveals a unique fibroin gene that provides high tensile strength.</title>
        <authorList>
            <person name="Kono N."/>
            <person name="Nakamura H."/>
            <person name="Ohtoshi R."/>
            <person name="Tomita M."/>
            <person name="Numata K."/>
            <person name="Arakawa K."/>
        </authorList>
    </citation>
    <scope>NUCLEOTIDE SEQUENCE [LARGE SCALE GENOMIC DNA]</scope>
</reference>
<dbReference type="PANTHER" id="PTHR11690:SF240">
    <property type="entry name" value="PICKPOCKET 25-RELATED"/>
    <property type="match status" value="1"/>
</dbReference>
<evidence type="ECO:0000256" key="9">
    <source>
        <dbReference type="ARBA" id="ARBA00023136"/>
    </source>
</evidence>
<name>A0A4C1Z5L8_EUMVA</name>
<keyword evidence="3 12" id="KW-0813">Transport</keyword>
<keyword evidence="10 12" id="KW-0739">Sodium transport</keyword>
<evidence type="ECO:0000256" key="13">
    <source>
        <dbReference type="SAM" id="Phobius"/>
    </source>
</evidence>
<evidence type="ECO:0000256" key="8">
    <source>
        <dbReference type="ARBA" id="ARBA00023065"/>
    </source>
</evidence>
<organism evidence="14 15">
    <name type="scientific">Eumeta variegata</name>
    <name type="common">Bagworm moth</name>
    <name type="synonym">Eumeta japonica</name>
    <dbReference type="NCBI Taxonomy" id="151549"/>
    <lineage>
        <taxon>Eukaryota</taxon>
        <taxon>Metazoa</taxon>
        <taxon>Ecdysozoa</taxon>
        <taxon>Arthropoda</taxon>
        <taxon>Hexapoda</taxon>
        <taxon>Insecta</taxon>
        <taxon>Pterygota</taxon>
        <taxon>Neoptera</taxon>
        <taxon>Endopterygota</taxon>
        <taxon>Lepidoptera</taxon>
        <taxon>Glossata</taxon>
        <taxon>Ditrysia</taxon>
        <taxon>Tineoidea</taxon>
        <taxon>Psychidae</taxon>
        <taxon>Oiketicinae</taxon>
        <taxon>Eumeta</taxon>
    </lineage>
</organism>
<dbReference type="Proteomes" id="UP000299102">
    <property type="component" value="Unassembled WGS sequence"/>
</dbReference>
<dbReference type="EMBL" id="BGZK01001539">
    <property type="protein sequence ID" value="GBP81947.1"/>
    <property type="molecule type" value="Genomic_DNA"/>
</dbReference>
<evidence type="ECO:0000256" key="2">
    <source>
        <dbReference type="ARBA" id="ARBA00007193"/>
    </source>
</evidence>
<protein>
    <submittedName>
        <fullName evidence="14">Sodium channel protein Nach</fullName>
    </submittedName>
</protein>
<evidence type="ECO:0000256" key="1">
    <source>
        <dbReference type="ARBA" id="ARBA00004141"/>
    </source>
</evidence>
<evidence type="ECO:0000313" key="15">
    <source>
        <dbReference type="Proteomes" id="UP000299102"/>
    </source>
</evidence>
<comment type="subcellular location">
    <subcellularLocation>
        <location evidence="1">Membrane</location>
        <topology evidence="1">Multi-pass membrane protein</topology>
    </subcellularLocation>
</comment>
<dbReference type="Pfam" id="PF00858">
    <property type="entry name" value="ASC"/>
    <property type="match status" value="1"/>
</dbReference>
<sequence>MQSTWPCPPMWSRPHGIDIIPLNPIGGVIRTQPGEYGDVEKRKCEKSMISKSFQSVSKSFDEFCSQTSIQGFSHIAAPGRHLAERVLWAVLVALGVYGAIAVSRDQWLRYQDNPTVVTLDKDFINWNYSFPGITVCLEIDFAVSTDTPVLSTSVPVSLPSPIQYSRPRSVCGHGLALGVADVANKTDPEKAAQAIRKLWHVERNDSRYLYYARFVQTVANCDLTSLEAFRSYAEDEDLDVDLFELAKEVLPNFPLKVTWSGVSQNWTRVSTELGLCYSANCLALTDITIDEVAAESSPQLVTCRHSSKCSIALEMASPIKVICITVKAKWKLHRVFKCYVTLIGIRDKSPDGLFQATSRPRSQRSRLLFCAASVMLTASRDRRDVKSASDAFLVLCSTTELFRESSKFIQVYVHSPFDVPDLADEPSSMEQKVRRLVDLGVTETASGAGVRQLSVRRRRCKYNDEPTEPAYRAYSAALCARACRNRLAIRLCGCKPFLNFYEEGRPCSVKGMVCLSEHVAQLRAQATCACASLCRHATYKEISISDSSLKYSTFTKTGTLIYTVQAPRTRYTREIVFHFQDLVVSFGGAVGLFIGASFLSFVEVIYFFVERCVRVFGRRETQKRTIAKVSRLIPSQNWMRGRRPCCYRKCIRHSTVATASGDLIRDGLCAGADADFTERPGESTTGPLLVSLIGKPPAELLYRRQFRDKLPSVVDVEFANVDLETRDRDVDKETSGKEHEDRKRHAADLLLELEKSILEKYDKGEEVIYYV</sequence>
<evidence type="ECO:0000256" key="6">
    <source>
        <dbReference type="ARBA" id="ARBA00022989"/>
    </source>
</evidence>
<evidence type="ECO:0000256" key="10">
    <source>
        <dbReference type="ARBA" id="ARBA00023201"/>
    </source>
</evidence>
<evidence type="ECO:0000256" key="11">
    <source>
        <dbReference type="ARBA" id="ARBA00023303"/>
    </source>
</evidence>
<dbReference type="OrthoDB" id="73875at2759"/>
<keyword evidence="5 12" id="KW-0812">Transmembrane</keyword>
<comment type="similarity">
    <text evidence="2 12">Belongs to the amiloride-sensitive sodium channel (TC 1.A.6) family.</text>
</comment>
<feature type="transmembrane region" description="Helical" evidence="13">
    <location>
        <begin position="582"/>
        <end position="609"/>
    </location>
</feature>
<comment type="caution">
    <text evidence="14">The sequence shown here is derived from an EMBL/GenBank/DDBJ whole genome shotgun (WGS) entry which is preliminary data.</text>
</comment>
<gene>
    <name evidence="14" type="primary">Nach</name>
    <name evidence="14" type="ORF">EVAR_26460_1</name>
</gene>
<evidence type="ECO:0000256" key="3">
    <source>
        <dbReference type="ARBA" id="ARBA00022448"/>
    </source>
</evidence>
<keyword evidence="8 12" id="KW-0406">Ion transport</keyword>
<evidence type="ECO:0000256" key="5">
    <source>
        <dbReference type="ARBA" id="ARBA00022692"/>
    </source>
</evidence>
<accession>A0A4C1Z5L8</accession>
<keyword evidence="11 12" id="KW-0407">Ion channel</keyword>